<keyword evidence="11" id="KW-0812">Transmembrane</keyword>
<accession>A0A4V2JQG5</accession>
<dbReference type="PANTHER" id="PTHR35809">
    <property type="entry name" value="ARCHAETIDYLSERINE DECARBOXYLASE PROENZYME-RELATED"/>
    <property type="match status" value="1"/>
</dbReference>
<evidence type="ECO:0000256" key="4">
    <source>
        <dbReference type="ARBA" id="ARBA00023098"/>
    </source>
</evidence>
<evidence type="ECO:0000256" key="10">
    <source>
        <dbReference type="ARBA" id="ARBA00023317"/>
    </source>
</evidence>
<evidence type="ECO:0000256" key="8">
    <source>
        <dbReference type="ARBA" id="ARBA00023239"/>
    </source>
</evidence>
<keyword evidence="2" id="KW-0444">Lipid biosynthesis</keyword>
<dbReference type="AlphaFoldDB" id="A0A4V2JQG5"/>
<dbReference type="RefSeq" id="WP_131164112.1">
    <property type="nucleotide sequence ID" value="NZ_JAENKU010000022.1"/>
</dbReference>
<dbReference type="Pfam" id="PF02666">
    <property type="entry name" value="PS_Dcarbxylase"/>
    <property type="match status" value="1"/>
</dbReference>
<dbReference type="GO" id="GO:0008654">
    <property type="term" value="P:phospholipid biosynthetic process"/>
    <property type="evidence" value="ECO:0007669"/>
    <property type="project" value="UniProtKB-KW"/>
</dbReference>
<organism evidence="12 13">
    <name type="scientific">Campylobacter novaezeelandiae</name>
    <dbReference type="NCBI Taxonomy" id="2267891"/>
    <lineage>
        <taxon>Bacteria</taxon>
        <taxon>Pseudomonadati</taxon>
        <taxon>Campylobacterota</taxon>
        <taxon>Epsilonproteobacteria</taxon>
        <taxon>Campylobacterales</taxon>
        <taxon>Campylobacteraceae</taxon>
        <taxon>Campylobacter</taxon>
    </lineage>
</organism>
<keyword evidence="6" id="KW-0865">Zymogen</keyword>
<keyword evidence="13" id="KW-1185">Reference proteome</keyword>
<evidence type="ECO:0000256" key="1">
    <source>
        <dbReference type="ARBA" id="ARBA00022475"/>
    </source>
</evidence>
<keyword evidence="11" id="KW-1133">Transmembrane helix</keyword>
<proteinExistence type="predicted"/>
<dbReference type="EMBL" id="QPGR01000009">
    <property type="protein sequence ID" value="TBR80502.1"/>
    <property type="molecule type" value="Genomic_DNA"/>
</dbReference>
<keyword evidence="7" id="KW-0594">Phospholipid biosynthesis</keyword>
<keyword evidence="1" id="KW-1003">Cell membrane</keyword>
<evidence type="ECO:0000313" key="12">
    <source>
        <dbReference type="EMBL" id="TBR80502.1"/>
    </source>
</evidence>
<keyword evidence="9" id="KW-1208">Phospholipid metabolism</keyword>
<name>A0A4V2JQG5_9BACT</name>
<evidence type="ECO:0000256" key="11">
    <source>
        <dbReference type="SAM" id="Phobius"/>
    </source>
</evidence>
<evidence type="ECO:0000313" key="13">
    <source>
        <dbReference type="Proteomes" id="UP000292583"/>
    </source>
</evidence>
<keyword evidence="10" id="KW-0670">Pyruvate</keyword>
<evidence type="ECO:0000256" key="5">
    <source>
        <dbReference type="ARBA" id="ARBA00023136"/>
    </source>
</evidence>
<keyword evidence="4" id="KW-0443">Lipid metabolism</keyword>
<dbReference type="InterPro" id="IPR003817">
    <property type="entry name" value="PS_Dcarbxylase"/>
</dbReference>
<comment type="caution">
    <text evidence="12">The sequence shown here is derived from an EMBL/GenBank/DDBJ whole genome shotgun (WGS) entry which is preliminary data.</text>
</comment>
<feature type="transmembrane region" description="Helical" evidence="11">
    <location>
        <begin position="12"/>
        <end position="44"/>
    </location>
</feature>
<evidence type="ECO:0000256" key="9">
    <source>
        <dbReference type="ARBA" id="ARBA00023264"/>
    </source>
</evidence>
<protein>
    <submittedName>
        <fullName evidence="12">Phosphatidylserine decarboxylase</fullName>
    </submittedName>
</protein>
<dbReference type="Proteomes" id="UP000292583">
    <property type="component" value="Unassembled WGS sequence"/>
</dbReference>
<evidence type="ECO:0000256" key="3">
    <source>
        <dbReference type="ARBA" id="ARBA00022793"/>
    </source>
</evidence>
<reference evidence="12 13" key="1">
    <citation type="submission" date="2018-07" db="EMBL/GenBank/DDBJ databases">
        <title>Campylobacter zealandensis sp. nov., isolated from birds and water in New Zealand.</title>
        <authorList>
            <person name="Wilkinson D.A."/>
            <person name="Biggs P.J."/>
            <person name="French N.P."/>
            <person name="Midwinter A.C."/>
        </authorList>
    </citation>
    <scope>NUCLEOTIDE SEQUENCE [LARGE SCALE GENOMIC DNA]</scope>
    <source>
        <strain evidence="12 13">B423b</strain>
    </source>
</reference>
<dbReference type="PANTHER" id="PTHR35809:SF1">
    <property type="entry name" value="ARCHAETIDYLSERINE DECARBOXYLASE PROENZYME-RELATED"/>
    <property type="match status" value="1"/>
</dbReference>
<sequence length="205" mass="23746">MNKYFSRVGYFAIGISLSLFVIIWIFWSFSFLVFFIFLFFLFLFRVPKRTLICVDEKAILSPIDGKILKIQNLNHHLLGECIEINIKNSFYHPGTFYACFKMKIDKIKTKHGLFLCNNLKVAKNMNENISIFANTDNRNIIYKIYAGSMDRKLYLYDIYSDLNAGDEIGFFINGNISLFLPKDKIRIQVGLGDKIKAGALIGYLE</sequence>
<evidence type="ECO:0000256" key="7">
    <source>
        <dbReference type="ARBA" id="ARBA00023209"/>
    </source>
</evidence>
<dbReference type="GO" id="GO:0004609">
    <property type="term" value="F:phosphatidylserine decarboxylase activity"/>
    <property type="evidence" value="ECO:0007669"/>
    <property type="project" value="InterPro"/>
</dbReference>
<keyword evidence="5 11" id="KW-0472">Membrane</keyword>
<gene>
    <name evidence="12" type="ORF">DU473_05590</name>
</gene>
<keyword evidence="3" id="KW-0210">Decarboxylase</keyword>
<dbReference type="OrthoDB" id="5362699at2"/>
<dbReference type="InterPro" id="IPR033175">
    <property type="entry name" value="PSD-A"/>
</dbReference>
<evidence type="ECO:0000256" key="2">
    <source>
        <dbReference type="ARBA" id="ARBA00022516"/>
    </source>
</evidence>
<evidence type="ECO:0000256" key="6">
    <source>
        <dbReference type="ARBA" id="ARBA00023145"/>
    </source>
</evidence>
<keyword evidence="8" id="KW-0456">Lyase</keyword>